<dbReference type="InParanoid" id="Q0EZU4"/>
<proteinExistence type="predicted"/>
<dbReference type="Proteomes" id="UP000005297">
    <property type="component" value="Unassembled WGS sequence"/>
</dbReference>
<dbReference type="HOGENOM" id="CLU_1238952_0_0_0"/>
<comment type="caution">
    <text evidence="2">The sequence shown here is derived from an EMBL/GenBank/DDBJ whole genome shotgun (WGS) entry which is preliminary data.</text>
</comment>
<dbReference type="EMBL" id="AATS01000005">
    <property type="protein sequence ID" value="EAU54940.1"/>
    <property type="molecule type" value="Genomic_DNA"/>
</dbReference>
<keyword evidence="1" id="KW-0812">Transmembrane</keyword>
<keyword evidence="3" id="KW-1185">Reference proteome</keyword>
<feature type="transmembrane region" description="Helical" evidence="1">
    <location>
        <begin position="6"/>
        <end position="35"/>
    </location>
</feature>
<evidence type="ECO:0000256" key="1">
    <source>
        <dbReference type="SAM" id="Phobius"/>
    </source>
</evidence>
<organism evidence="2 3">
    <name type="scientific">Mariprofundus ferrooxydans PV-1</name>
    <dbReference type="NCBI Taxonomy" id="314345"/>
    <lineage>
        <taxon>Bacteria</taxon>
        <taxon>Pseudomonadati</taxon>
        <taxon>Pseudomonadota</taxon>
        <taxon>Candidatius Mariprofundia</taxon>
        <taxon>Mariprofundales</taxon>
        <taxon>Mariprofundaceae</taxon>
        <taxon>Mariprofundus</taxon>
    </lineage>
</organism>
<name>Q0EZU4_9PROT</name>
<gene>
    <name evidence="2" type="ORF">SPV1_09603</name>
</gene>
<reference evidence="2 3" key="1">
    <citation type="submission" date="2006-09" db="EMBL/GenBank/DDBJ databases">
        <authorList>
            <person name="Emerson D."/>
            <person name="Ferriera S."/>
            <person name="Johnson J."/>
            <person name="Kravitz S."/>
            <person name="Halpern A."/>
            <person name="Remington K."/>
            <person name="Beeson K."/>
            <person name="Tran B."/>
            <person name="Rogers Y.-H."/>
            <person name="Friedman R."/>
            <person name="Venter J.C."/>
        </authorList>
    </citation>
    <scope>NUCLEOTIDE SEQUENCE [LARGE SCALE GENOMIC DNA]</scope>
    <source>
        <strain evidence="2 3">PV-1</strain>
    </source>
</reference>
<keyword evidence="1" id="KW-1133">Transmembrane helix</keyword>
<protein>
    <submittedName>
        <fullName evidence="2">Uncharacterized protein</fullName>
    </submittedName>
</protein>
<evidence type="ECO:0000313" key="2">
    <source>
        <dbReference type="EMBL" id="EAU54940.1"/>
    </source>
</evidence>
<sequence>MTFFSIIVLTIACIYFVGAMGGVIFLIWLSLWILVRILAATLQALRSTVRPDHLIVVFRPFSDRNATFVRQWIVPAAACYGRVVLIADNSFARSSPYWKDKWFVPLQRGGVEPDEFADLQSLPTPNEDWKLLIEKHIKQASIAIVILDRDFVGPHLHWEITKSLELIGSDKLIALIKGKSGILAATELGLSQNSQITLGDSSHLPKAFFDKIETILNTPKNKA</sequence>
<accession>Q0EZU4</accession>
<keyword evidence="1" id="KW-0472">Membrane</keyword>
<dbReference type="AlphaFoldDB" id="Q0EZU4"/>
<evidence type="ECO:0000313" key="3">
    <source>
        <dbReference type="Proteomes" id="UP000005297"/>
    </source>
</evidence>